<keyword evidence="7" id="KW-0106">Calcium</keyword>
<dbReference type="FunFam" id="3.40.50.300:FF:000147">
    <property type="entry name" value="EH domain-containing protein 1"/>
    <property type="match status" value="1"/>
</dbReference>
<protein>
    <submittedName>
        <fullName evidence="11">Receptor mediated endocytosis family member (Rme-1)</fullName>
    </submittedName>
</protein>
<gene>
    <name evidence="11" type="primary">RME1L1</name>
    <name evidence="11" type="ORF">Naga_100005g103</name>
</gene>
<evidence type="ECO:0000256" key="5">
    <source>
        <dbReference type="ARBA" id="ARBA00022741"/>
    </source>
</evidence>
<dbReference type="CDD" id="cd09913">
    <property type="entry name" value="EHD"/>
    <property type="match status" value="1"/>
</dbReference>
<evidence type="ECO:0000256" key="4">
    <source>
        <dbReference type="ARBA" id="ARBA00022723"/>
    </source>
</evidence>
<keyword evidence="6" id="KW-0967">Endosome</keyword>
<reference evidence="11 12" key="1">
    <citation type="journal article" date="2014" name="Mol. Plant">
        <title>Chromosome Scale Genome Assembly and Transcriptome Profiling of Nannochloropsis gaditana in Nitrogen Depletion.</title>
        <authorList>
            <person name="Corteggiani Carpinelli E."/>
            <person name="Telatin A."/>
            <person name="Vitulo N."/>
            <person name="Forcato C."/>
            <person name="D'Angelo M."/>
            <person name="Schiavon R."/>
            <person name="Vezzi A."/>
            <person name="Giacometti G.M."/>
            <person name="Morosinotto T."/>
            <person name="Valle G."/>
        </authorList>
    </citation>
    <scope>NUCLEOTIDE SEQUENCE [LARGE SCALE GENOMIC DNA]</scope>
    <source>
        <strain evidence="11 12">B-31</strain>
    </source>
</reference>
<dbReference type="GO" id="GO:0010008">
    <property type="term" value="C:endosome membrane"/>
    <property type="evidence" value="ECO:0007669"/>
    <property type="project" value="UniProtKB-SubCell"/>
</dbReference>
<dbReference type="Gene3D" id="3.40.50.300">
    <property type="entry name" value="P-loop containing nucleotide triphosphate hydrolases"/>
    <property type="match status" value="1"/>
</dbReference>
<comment type="caution">
    <text evidence="11">The sequence shown here is derived from an EMBL/GenBank/DDBJ whole genome shotgun (WGS) entry which is preliminary data.</text>
</comment>
<dbReference type="Proteomes" id="UP000019335">
    <property type="component" value="Chromosome 11"/>
</dbReference>
<evidence type="ECO:0000256" key="1">
    <source>
        <dbReference type="ARBA" id="ARBA00004413"/>
    </source>
</evidence>
<evidence type="ECO:0000256" key="3">
    <source>
        <dbReference type="ARBA" id="ARBA00022475"/>
    </source>
</evidence>
<evidence type="ECO:0000313" key="12">
    <source>
        <dbReference type="Proteomes" id="UP000019335"/>
    </source>
</evidence>
<evidence type="ECO:0000313" key="11">
    <source>
        <dbReference type="EMBL" id="EWM25448.1"/>
    </source>
</evidence>
<dbReference type="GO" id="GO:0005886">
    <property type="term" value="C:plasma membrane"/>
    <property type="evidence" value="ECO:0007669"/>
    <property type="project" value="UniProtKB-SubCell"/>
</dbReference>
<evidence type="ECO:0000256" key="6">
    <source>
        <dbReference type="ARBA" id="ARBA00022753"/>
    </source>
</evidence>
<dbReference type="InterPro" id="IPR051943">
    <property type="entry name" value="TRAFAC_Dynamin-like_GTPase"/>
</dbReference>
<keyword evidence="11" id="KW-0675">Receptor</keyword>
<dbReference type="InterPro" id="IPR027417">
    <property type="entry name" value="P-loop_NTPase"/>
</dbReference>
<dbReference type="InterPro" id="IPR045063">
    <property type="entry name" value="Dynamin_N"/>
</dbReference>
<feature type="domain" description="Dynamin-type G" evidence="10">
    <location>
        <begin position="105"/>
        <end position="336"/>
    </location>
</feature>
<keyword evidence="12" id="KW-1185">Reference proteome</keyword>
<dbReference type="InterPro" id="IPR031692">
    <property type="entry name" value="EHD_N"/>
</dbReference>
<dbReference type="PROSITE" id="PS51718">
    <property type="entry name" value="G_DYNAMIN_2"/>
    <property type="match status" value="1"/>
</dbReference>
<sequence length="420" mass="47595">MFIQYFTSSDTALTRFFSAPAPCRSIVRERASAPEPEASLLASRPPPTAPPGPSEPPWQAADLTVLDKEQFFEELKRLYRKKVLPLELASKYAQFHSAPLNPADFEAKPMVLLLGQYSVGKTSFIRSLLQGDFPGQRVGPEPTTDRFMAVMHGPEPRLVPGHALAMQADKPFRGVASFGNNFLTKFEAAEVPAPILRNITLIDSPGILSGEKQRLGRDYDYQAVIQWFADRADLIIIMFDAHKLDISDELRIVMDALRIHQDKIRILLNKADQIDSQQLMRIYGALMWSLGKVVNTPEVCRVYIGSFWEHPLKHSQNRFLLEKEKADLLAELDGLPQNAVVRRINELVKRARSVKVHAYLIHYLRKQVPTVFGKSEKQAKLLQTLPREFVACARRYGLPLGDFPDINKFRARLGEVKDLR</sequence>
<keyword evidence="4" id="KW-0479">Metal-binding</keyword>
<dbReference type="GO" id="GO:0005525">
    <property type="term" value="F:GTP binding"/>
    <property type="evidence" value="ECO:0007669"/>
    <property type="project" value="InterPro"/>
</dbReference>
<keyword evidence="5" id="KW-0547">Nucleotide-binding</keyword>
<dbReference type="PANTHER" id="PTHR43681:SF1">
    <property type="entry name" value="SARCALUMENIN"/>
    <property type="match status" value="1"/>
</dbReference>
<dbReference type="GO" id="GO:0046872">
    <property type="term" value="F:metal ion binding"/>
    <property type="evidence" value="ECO:0007669"/>
    <property type="project" value="UniProtKB-KW"/>
</dbReference>
<dbReference type="SUPFAM" id="SSF52540">
    <property type="entry name" value="P-loop containing nucleoside triphosphate hydrolases"/>
    <property type="match status" value="1"/>
</dbReference>
<dbReference type="Gene3D" id="1.10.268.20">
    <property type="match status" value="1"/>
</dbReference>
<dbReference type="InterPro" id="IPR040990">
    <property type="entry name" value="DUF5600"/>
</dbReference>
<feature type="region of interest" description="Disordered" evidence="9">
    <location>
        <begin position="32"/>
        <end position="57"/>
    </location>
</feature>
<evidence type="ECO:0000256" key="2">
    <source>
        <dbReference type="ARBA" id="ARBA00004481"/>
    </source>
</evidence>
<dbReference type="Pfam" id="PF00350">
    <property type="entry name" value="Dynamin_N"/>
    <property type="match status" value="1"/>
</dbReference>
<organism evidence="11 12">
    <name type="scientific">Nannochloropsis gaditana</name>
    <dbReference type="NCBI Taxonomy" id="72520"/>
    <lineage>
        <taxon>Eukaryota</taxon>
        <taxon>Sar</taxon>
        <taxon>Stramenopiles</taxon>
        <taxon>Ochrophyta</taxon>
        <taxon>Eustigmatophyceae</taxon>
        <taxon>Eustigmatales</taxon>
        <taxon>Monodopsidaceae</taxon>
        <taxon>Nannochloropsis</taxon>
    </lineage>
</organism>
<dbReference type="AlphaFoldDB" id="W7TPP0"/>
<feature type="compositionally biased region" description="Pro residues" evidence="9">
    <location>
        <begin position="44"/>
        <end position="56"/>
    </location>
</feature>
<dbReference type="OrthoDB" id="1716625at2759"/>
<dbReference type="InterPro" id="IPR030381">
    <property type="entry name" value="G_DYNAMIN_dom"/>
</dbReference>
<evidence type="ECO:0000256" key="8">
    <source>
        <dbReference type="ARBA" id="ARBA00023136"/>
    </source>
</evidence>
<dbReference type="EMBL" id="AZIL01000936">
    <property type="protein sequence ID" value="EWM25448.1"/>
    <property type="molecule type" value="Genomic_DNA"/>
</dbReference>
<dbReference type="Pfam" id="PF16880">
    <property type="entry name" value="EHD_N"/>
    <property type="match status" value="1"/>
</dbReference>
<evidence type="ECO:0000259" key="10">
    <source>
        <dbReference type="PROSITE" id="PS51718"/>
    </source>
</evidence>
<dbReference type="Pfam" id="PF18150">
    <property type="entry name" value="DUF5600"/>
    <property type="match status" value="1"/>
</dbReference>
<accession>W7TPP0</accession>
<dbReference type="PANTHER" id="PTHR43681">
    <property type="entry name" value="TRANSMEMBRANE GTPASE FZO"/>
    <property type="match status" value="1"/>
</dbReference>
<comment type="subcellular location">
    <subcellularLocation>
        <location evidence="1">Cell membrane</location>
        <topology evidence="1">Peripheral membrane protein</topology>
        <orientation evidence="1">Cytoplasmic side</orientation>
    </subcellularLocation>
    <subcellularLocation>
        <location evidence="2">Endosome membrane</location>
        <topology evidence="2">Peripheral membrane protein</topology>
    </subcellularLocation>
</comment>
<keyword evidence="3" id="KW-1003">Cell membrane</keyword>
<proteinExistence type="predicted"/>
<keyword evidence="8" id="KW-0472">Membrane</keyword>
<name>W7TPP0_9STRA</name>
<evidence type="ECO:0000256" key="7">
    <source>
        <dbReference type="ARBA" id="ARBA00022837"/>
    </source>
</evidence>
<evidence type="ECO:0000256" key="9">
    <source>
        <dbReference type="SAM" id="MobiDB-lite"/>
    </source>
</evidence>